<sequence>MKNNRSYRKLYIVFFIIVLQGYSPLTFCQDNVIDSGFKQLFSGSQLQDPGNKRDSIGQCMQMMYEYHYYVSYIEFYGCDHFSWYPAFNYPDFMDWLFNQKK</sequence>
<name>A0A7J4XDB7_9BACE</name>
<evidence type="ECO:0000313" key="1">
    <source>
        <dbReference type="EMBL" id="KAA3758046.1"/>
    </source>
</evidence>
<protein>
    <submittedName>
        <fullName evidence="1">Uncharacterized protein</fullName>
    </submittedName>
</protein>
<gene>
    <name evidence="1" type="ORF">F3F73_21275</name>
</gene>
<dbReference type="GeneID" id="93118233"/>
<dbReference type="Proteomes" id="UP000422221">
    <property type="component" value="Unassembled WGS sequence"/>
</dbReference>
<evidence type="ECO:0000313" key="2">
    <source>
        <dbReference type="Proteomes" id="UP000422221"/>
    </source>
</evidence>
<reference evidence="1 2" key="1">
    <citation type="journal article" date="2019" name="Nat. Med.">
        <title>A library of human gut bacterial isolates paired with longitudinal multiomics data enables mechanistic microbiome research.</title>
        <authorList>
            <person name="Poyet M."/>
            <person name="Groussin M."/>
            <person name="Gibbons S.M."/>
            <person name="Avila-Pacheco J."/>
            <person name="Jiang X."/>
            <person name="Kearney S.M."/>
            <person name="Perrotta A.R."/>
            <person name="Berdy B."/>
            <person name="Zhao S."/>
            <person name="Lieberman T.D."/>
            <person name="Swanson P.K."/>
            <person name="Smith M."/>
            <person name="Roesemann S."/>
            <person name="Alexander J.E."/>
            <person name="Rich S.A."/>
            <person name="Livny J."/>
            <person name="Vlamakis H."/>
            <person name="Clish C."/>
            <person name="Bullock K."/>
            <person name="Deik A."/>
            <person name="Scott J."/>
            <person name="Pierce K.A."/>
            <person name="Xavier R.J."/>
            <person name="Alm E.J."/>
        </authorList>
    </citation>
    <scope>NUCLEOTIDE SEQUENCE [LARGE SCALE GENOMIC DNA]</scope>
    <source>
        <strain evidence="1 2">BIOML-A10</strain>
    </source>
</reference>
<dbReference type="RefSeq" id="WP_005929458.1">
    <property type="nucleotide sequence ID" value="NZ_CABKSE010000002.1"/>
</dbReference>
<proteinExistence type="predicted"/>
<organism evidence="1 2">
    <name type="scientific">Bacteroides salyersiae</name>
    <dbReference type="NCBI Taxonomy" id="291644"/>
    <lineage>
        <taxon>Bacteria</taxon>
        <taxon>Pseudomonadati</taxon>
        <taxon>Bacteroidota</taxon>
        <taxon>Bacteroidia</taxon>
        <taxon>Bacteroidales</taxon>
        <taxon>Bacteroidaceae</taxon>
        <taxon>Bacteroides</taxon>
    </lineage>
</organism>
<accession>A0A7J4XDB7</accession>
<dbReference type="EMBL" id="VWMK01000029">
    <property type="protein sequence ID" value="KAA3758046.1"/>
    <property type="molecule type" value="Genomic_DNA"/>
</dbReference>
<comment type="caution">
    <text evidence="1">The sequence shown here is derived from an EMBL/GenBank/DDBJ whole genome shotgun (WGS) entry which is preliminary data.</text>
</comment>
<dbReference type="AlphaFoldDB" id="A0A7J4XDB7"/>